<protein>
    <submittedName>
        <fullName evidence="1">Protein of unassigned function</fullName>
    </submittedName>
</protein>
<gene>
    <name evidence="1" type="ORF">MOC_3407</name>
</gene>
<evidence type="ECO:0000313" key="1">
    <source>
        <dbReference type="EMBL" id="AIQ91162.1"/>
    </source>
</evidence>
<evidence type="ECO:0000313" key="2">
    <source>
        <dbReference type="Proteomes" id="UP000029492"/>
    </source>
</evidence>
<name>A0A089NUT9_9HYPH</name>
<dbReference type="RefSeq" id="WP_158498455.1">
    <property type="nucleotide sequence ID" value="NZ_CP003811.1"/>
</dbReference>
<dbReference type="HOGENOM" id="CLU_3154773_0_0_5"/>
<dbReference type="KEGG" id="mor:MOC_3407"/>
<proteinExistence type="predicted"/>
<keyword evidence="2" id="KW-1185">Reference proteome</keyword>
<dbReference type="STRING" id="693986.MOC_3407"/>
<sequence>MPTILCQLEAVLRFLSNDPGDPNMQACRDGLRQAIAALKRHIQAGSSR</sequence>
<dbReference type="Proteomes" id="UP000029492">
    <property type="component" value="Chromosome"/>
</dbReference>
<accession>A0A089NUT9</accession>
<dbReference type="EMBL" id="CP003811">
    <property type="protein sequence ID" value="AIQ91162.1"/>
    <property type="molecule type" value="Genomic_DNA"/>
</dbReference>
<dbReference type="AlphaFoldDB" id="A0A089NUT9"/>
<organism evidence="1 2">
    <name type="scientific">Methylobacterium oryzae CBMB20</name>
    <dbReference type="NCBI Taxonomy" id="693986"/>
    <lineage>
        <taxon>Bacteria</taxon>
        <taxon>Pseudomonadati</taxon>
        <taxon>Pseudomonadota</taxon>
        <taxon>Alphaproteobacteria</taxon>
        <taxon>Hyphomicrobiales</taxon>
        <taxon>Methylobacteriaceae</taxon>
        <taxon>Methylobacterium</taxon>
    </lineage>
</organism>
<reference evidence="1 2" key="1">
    <citation type="journal article" date="2014" name="PLoS ONE">
        <title>Genome Information of Methylobacterium oryzae, a Plant-Probiotic Methylotroph in the Phyllosphere.</title>
        <authorList>
            <person name="Kwak M.J."/>
            <person name="Jeong H."/>
            <person name="Madhaiyan M."/>
            <person name="Lee Y."/>
            <person name="Sa T.M."/>
            <person name="Oh T.K."/>
            <person name="Kim J.F."/>
        </authorList>
    </citation>
    <scope>NUCLEOTIDE SEQUENCE [LARGE SCALE GENOMIC DNA]</scope>
    <source>
        <strain evidence="1 2">CBMB20</strain>
    </source>
</reference>